<reference evidence="5" key="1">
    <citation type="submission" date="2013-08" db="EMBL/GenBank/DDBJ databases">
        <title>Gene expansion shapes genome architecture in the human pathogen Lichtheimia corymbifera: an evolutionary genomics analysis in the ancient terrestrial Mucorales (Mucoromycotina).</title>
        <authorList>
            <person name="Schwartze V.U."/>
            <person name="Winter S."/>
            <person name="Shelest E."/>
            <person name="Marcet-Houben M."/>
            <person name="Horn F."/>
            <person name="Wehner S."/>
            <person name="Hoffmann K."/>
            <person name="Riege K."/>
            <person name="Sammeth M."/>
            <person name="Nowrousian M."/>
            <person name="Valiante V."/>
            <person name="Linde J."/>
            <person name="Jacobsen I.D."/>
            <person name="Marz M."/>
            <person name="Brakhage A.A."/>
            <person name="Gabaldon T."/>
            <person name="Bocker S."/>
            <person name="Voigt K."/>
        </authorList>
    </citation>
    <scope>NUCLEOTIDE SEQUENCE [LARGE SCALE GENOMIC DNA]</scope>
    <source>
        <strain evidence="5">FSU 9682</strain>
    </source>
</reference>
<dbReference type="PANTHER" id="PTHR23176">
    <property type="entry name" value="RHO/RAC/CDC GTPASE-ACTIVATING PROTEIN"/>
    <property type="match status" value="1"/>
</dbReference>
<evidence type="ECO:0000313" key="6">
    <source>
        <dbReference type="Proteomes" id="UP000027586"/>
    </source>
</evidence>
<dbReference type="InterPro" id="IPR000198">
    <property type="entry name" value="RhoGAP_dom"/>
</dbReference>
<protein>
    <submittedName>
        <fullName evidence="5">Signal transducer</fullName>
    </submittedName>
</protein>
<evidence type="ECO:0000256" key="3">
    <source>
        <dbReference type="SAM" id="MobiDB-lite"/>
    </source>
</evidence>
<gene>
    <name evidence="5" type="ORF">LCOR_09304.1</name>
</gene>
<evidence type="ECO:0000256" key="2">
    <source>
        <dbReference type="SAM" id="Coils"/>
    </source>
</evidence>
<dbReference type="Pfam" id="PF00620">
    <property type="entry name" value="RhoGAP"/>
    <property type="match status" value="1"/>
</dbReference>
<feature type="compositionally biased region" description="Polar residues" evidence="3">
    <location>
        <begin position="1"/>
        <end position="17"/>
    </location>
</feature>
<dbReference type="GO" id="GO:0005737">
    <property type="term" value="C:cytoplasm"/>
    <property type="evidence" value="ECO:0007669"/>
    <property type="project" value="TreeGrafter"/>
</dbReference>
<keyword evidence="6" id="KW-1185">Reference proteome</keyword>
<dbReference type="VEuPathDB" id="FungiDB:LCOR_09304.1"/>
<sequence length="592" mass="67263">MQRRQSQPNPIMTTAFSTDYPHHQHPLKSPTHSISSSSSTPLSLLALPSTDENRRPSTETSSPSSPAELERELHHMSTRLQQAESRIDRLKSANRMSIVADSPDQVCKRASENAIKDQVQDLYMTKTRLEQTCNDLRQERDKLMAEIAALIDHPPNNKIEADVWEKMILGPFETQLSSVRHDIQEAQAEYDRLDQARNEVMSDMVLLNTKNAELNALNNDLSRRMTQREREAVAFMAGTNFLDTAGKKHSDEIASAEEETTSRLRKLKNKRMMFFGKSPSTSTLSSTSSSHQRKSSNSCLSINGDDPQPQPQPQQHRLVQSKKFIRPMKCEGCGEKIWRASEYKCQGKKGVPPPLPPKEERTMSMVFGNDLATQIQLEHGSIPVIVQKCVEAVEARGMDSEGIYRRSGGAGQTREIQQLFDQGKVPDLTDDVSKWNDISAITSVLKLYFRNLPDPLFTFALHDSFIQAILNKDPGQRLDIFHRLLHNALPSENYNTLKYLIRHLVRVQEQHHVNLMNTRNLAVVFGPTLLRNPDENKDLLEMNRKIEIIDYMIRNEHELFNDDGHQHPMASEASFNTYTTTTDETIASPDTL</sequence>
<keyword evidence="1" id="KW-0343">GTPase activation</keyword>
<dbReference type="CDD" id="cd00159">
    <property type="entry name" value="RhoGAP"/>
    <property type="match status" value="1"/>
</dbReference>
<dbReference type="SMART" id="SM00324">
    <property type="entry name" value="RhoGAP"/>
    <property type="match status" value="1"/>
</dbReference>
<dbReference type="Proteomes" id="UP000027586">
    <property type="component" value="Unassembled WGS sequence"/>
</dbReference>
<dbReference type="PROSITE" id="PS50238">
    <property type="entry name" value="RHOGAP"/>
    <property type="match status" value="1"/>
</dbReference>
<comment type="caution">
    <text evidence="5">The sequence shown here is derived from an EMBL/GenBank/DDBJ whole genome shotgun (WGS) entry which is preliminary data.</text>
</comment>
<accession>A0A068S829</accession>
<dbReference type="OrthoDB" id="79452at2759"/>
<proteinExistence type="predicted"/>
<evidence type="ECO:0000313" key="5">
    <source>
        <dbReference type="EMBL" id="CDH58444.1"/>
    </source>
</evidence>
<feature type="domain" description="Rho-GAP" evidence="4">
    <location>
        <begin position="369"/>
        <end position="560"/>
    </location>
</feature>
<feature type="region of interest" description="Disordered" evidence="3">
    <location>
        <begin position="271"/>
        <end position="320"/>
    </location>
</feature>
<dbReference type="Gene3D" id="1.10.555.10">
    <property type="entry name" value="Rho GTPase activation protein"/>
    <property type="match status" value="1"/>
</dbReference>
<dbReference type="GO" id="GO:0005096">
    <property type="term" value="F:GTPase activator activity"/>
    <property type="evidence" value="ECO:0007669"/>
    <property type="project" value="UniProtKB-KW"/>
</dbReference>
<dbReference type="SUPFAM" id="SSF48350">
    <property type="entry name" value="GTPase activation domain, GAP"/>
    <property type="match status" value="1"/>
</dbReference>
<feature type="compositionally biased region" description="Low complexity" evidence="3">
    <location>
        <begin position="278"/>
        <end position="298"/>
    </location>
</feature>
<name>A0A068S829_9FUNG</name>
<feature type="coiled-coil region" evidence="2">
    <location>
        <begin position="119"/>
        <end position="231"/>
    </location>
</feature>
<dbReference type="STRING" id="1263082.A0A068S829"/>
<organism evidence="5 6">
    <name type="scientific">Lichtheimia corymbifera JMRC:FSU:9682</name>
    <dbReference type="NCBI Taxonomy" id="1263082"/>
    <lineage>
        <taxon>Eukaryota</taxon>
        <taxon>Fungi</taxon>
        <taxon>Fungi incertae sedis</taxon>
        <taxon>Mucoromycota</taxon>
        <taxon>Mucoromycotina</taxon>
        <taxon>Mucoromycetes</taxon>
        <taxon>Mucorales</taxon>
        <taxon>Lichtheimiaceae</taxon>
        <taxon>Lichtheimia</taxon>
    </lineage>
</organism>
<evidence type="ECO:0000259" key="4">
    <source>
        <dbReference type="PROSITE" id="PS50238"/>
    </source>
</evidence>
<dbReference type="PANTHER" id="PTHR23176:SF128">
    <property type="entry name" value="RHO GTPASE-ACTIVATING PROTEIN RGD1"/>
    <property type="match status" value="1"/>
</dbReference>
<keyword evidence="2" id="KW-0175">Coiled coil</keyword>
<dbReference type="AlphaFoldDB" id="A0A068S829"/>
<feature type="region of interest" description="Disordered" evidence="3">
    <location>
        <begin position="1"/>
        <end position="72"/>
    </location>
</feature>
<dbReference type="GO" id="GO:0007165">
    <property type="term" value="P:signal transduction"/>
    <property type="evidence" value="ECO:0007669"/>
    <property type="project" value="InterPro"/>
</dbReference>
<dbReference type="EMBL" id="CBTN010000057">
    <property type="protein sequence ID" value="CDH58444.1"/>
    <property type="molecule type" value="Genomic_DNA"/>
</dbReference>
<dbReference type="InterPro" id="IPR008936">
    <property type="entry name" value="Rho_GTPase_activation_prot"/>
</dbReference>
<evidence type="ECO:0000256" key="1">
    <source>
        <dbReference type="ARBA" id="ARBA00022468"/>
    </source>
</evidence>
<dbReference type="InterPro" id="IPR050729">
    <property type="entry name" value="Rho-GAP"/>
</dbReference>
<feature type="compositionally biased region" description="Low complexity" evidence="3">
    <location>
        <begin position="27"/>
        <end position="50"/>
    </location>
</feature>